<name>A0A521FSR5_9RHOB</name>
<protein>
    <submittedName>
        <fullName evidence="1">Uncharacterized protein</fullName>
    </submittedName>
</protein>
<keyword evidence="2" id="KW-1185">Reference proteome</keyword>
<evidence type="ECO:0000313" key="1">
    <source>
        <dbReference type="EMBL" id="SMO99124.1"/>
    </source>
</evidence>
<dbReference type="AlphaFoldDB" id="A0A521FSR5"/>
<accession>A0A521FSR5</accession>
<dbReference type="RefSeq" id="WP_142494992.1">
    <property type="nucleotide sequence ID" value="NZ_FXTO01000049.1"/>
</dbReference>
<dbReference type="EMBL" id="FXTO01000049">
    <property type="protein sequence ID" value="SMO99124.1"/>
    <property type="molecule type" value="Genomic_DNA"/>
</dbReference>
<proteinExistence type="predicted"/>
<sequence>MASKDNFIFFDSISAYGAVDQIVYVELQADALNGKGRAVEIEKSCVARLRCSAPAAKALAARLYKLAKHIEDNSQKTPQSDIPPSTVKPN</sequence>
<gene>
    <name evidence="1" type="ORF">SAMN06265173_14915</name>
</gene>
<reference evidence="1 2" key="1">
    <citation type="submission" date="2017-05" db="EMBL/GenBank/DDBJ databases">
        <authorList>
            <person name="Varghese N."/>
            <person name="Submissions S."/>
        </authorList>
    </citation>
    <scope>NUCLEOTIDE SEQUENCE [LARGE SCALE GENOMIC DNA]</scope>
    <source>
        <strain evidence="1 2">DSM 29506</strain>
    </source>
</reference>
<organism evidence="1 2">
    <name type="scientific">Thalassovita litoralis</name>
    <dbReference type="NCBI Taxonomy" id="1010611"/>
    <lineage>
        <taxon>Bacteria</taxon>
        <taxon>Pseudomonadati</taxon>
        <taxon>Pseudomonadota</taxon>
        <taxon>Alphaproteobacteria</taxon>
        <taxon>Rhodobacterales</taxon>
        <taxon>Roseobacteraceae</taxon>
        <taxon>Thalassovita</taxon>
    </lineage>
</organism>
<dbReference type="Proteomes" id="UP000316030">
    <property type="component" value="Unassembled WGS sequence"/>
</dbReference>
<evidence type="ECO:0000313" key="2">
    <source>
        <dbReference type="Proteomes" id="UP000316030"/>
    </source>
</evidence>